<dbReference type="InterPro" id="IPR025158">
    <property type="entry name" value="Mg_chelat-rel_C"/>
</dbReference>
<evidence type="ECO:0000256" key="2">
    <source>
        <dbReference type="ARBA" id="ARBA00022741"/>
    </source>
</evidence>
<dbReference type="InterPro" id="IPR020568">
    <property type="entry name" value="Ribosomal_Su5_D2-typ_SF"/>
</dbReference>
<dbReference type="InterPro" id="IPR003593">
    <property type="entry name" value="AAA+_ATPase"/>
</dbReference>
<evidence type="ECO:0000256" key="1">
    <source>
        <dbReference type="ARBA" id="ARBA00006354"/>
    </source>
</evidence>
<feature type="domain" description="AAA+ ATPase" evidence="4">
    <location>
        <begin position="212"/>
        <end position="424"/>
    </location>
</feature>
<dbReference type="Gene3D" id="3.30.230.10">
    <property type="match status" value="1"/>
</dbReference>
<dbReference type="InterPro" id="IPR001208">
    <property type="entry name" value="MCM_dom"/>
</dbReference>
<keyword evidence="2" id="KW-0547">Nucleotide-binding</keyword>
<dbReference type="GO" id="GO:0005524">
    <property type="term" value="F:ATP binding"/>
    <property type="evidence" value="ECO:0007669"/>
    <property type="project" value="UniProtKB-KW"/>
</dbReference>
<dbReference type="InterPro" id="IPR014721">
    <property type="entry name" value="Ribsml_uS5_D2-typ_fold_subgr"/>
</dbReference>
<dbReference type="InterPro" id="IPR045006">
    <property type="entry name" value="CHLI-like"/>
</dbReference>
<keyword evidence="3" id="KW-0067">ATP-binding</keyword>
<dbReference type="Pfam" id="PF13541">
    <property type="entry name" value="ChlI"/>
    <property type="match status" value="1"/>
</dbReference>
<dbReference type="AlphaFoldDB" id="A0A1H7IA06"/>
<dbReference type="EMBL" id="FNZX01000007">
    <property type="protein sequence ID" value="SEK59329.1"/>
    <property type="molecule type" value="Genomic_DNA"/>
</dbReference>
<proteinExistence type="inferred from homology"/>
<dbReference type="InterPro" id="IPR000523">
    <property type="entry name" value="Mg_chelatse_chII-like_cat_dom"/>
</dbReference>
<dbReference type="Pfam" id="PF01078">
    <property type="entry name" value="Mg_chelatase"/>
    <property type="match status" value="1"/>
</dbReference>
<dbReference type="InterPro" id="IPR027417">
    <property type="entry name" value="P-loop_NTPase"/>
</dbReference>
<sequence length="511" mass="56907">MYSIVNTATIFGIDSKLISVEADISEGMPIFEMVGYLSSEVKEAKERVRAALKNAGYALPIKRITVNLSPASIRKTGAGFDLPIAVAILSAIGIINCEKLPSICLCGEIGLDGKIQPVNGVLSMAMEARRNNLQIMIVPKDNLVEARLVNDLTTIGVSQISEVIELLNEGVFEAKEEALEIEETSQEDMEYDFSMINGQQALRRACEVAISGMHNMLMVGPPGAGKSMIAKCIPSILPAMDSDEQLELSKIYSVCGMFDERGGLMKKRPFRSPHHTVSPQGLVGGGQNPKPGEISLAHGGVLFLDELTEFTKSTIEMLRQPLEDKKVNISRASGSFTFPADFVMVAAMNPCSCGYYPDLNRCHCSRMSIQRYLAKISQPLLDRIDICVEAPTLNFAQIALRQKNESSADIRLRVEHVHEIQRKRYKNYDFKFNSQIPSSHIDMFCPLKAEEAKYMEEMYEKYSLTARTYHKVLRVARTIADMDGCEDISLLHLQEAICYRGLDKHYWEEGI</sequence>
<evidence type="ECO:0000313" key="5">
    <source>
        <dbReference type="EMBL" id="SEK59329.1"/>
    </source>
</evidence>
<gene>
    <name evidence="5" type="ORF">SAMN02910377_01270</name>
</gene>
<protein>
    <submittedName>
        <fullName evidence="5">Magnesium chelatase family protein</fullName>
    </submittedName>
</protein>
<dbReference type="Gene3D" id="3.40.50.300">
    <property type="entry name" value="P-loop containing nucleotide triphosphate hydrolases"/>
    <property type="match status" value="1"/>
</dbReference>
<dbReference type="SMART" id="SM00382">
    <property type="entry name" value="AAA"/>
    <property type="match status" value="1"/>
</dbReference>
<organism evidence="5 6">
    <name type="scientific">Pseudobutyrivibrio ruminis</name>
    <dbReference type="NCBI Taxonomy" id="46206"/>
    <lineage>
        <taxon>Bacteria</taxon>
        <taxon>Bacillati</taxon>
        <taxon>Bacillota</taxon>
        <taxon>Clostridia</taxon>
        <taxon>Lachnospirales</taxon>
        <taxon>Lachnospiraceae</taxon>
        <taxon>Pseudobutyrivibrio</taxon>
    </lineage>
</organism>
<evidence type="ECO:0000313" key="6">
    <source>
        <dbReference type="Proteomes" id="UP000182321"/>
    </source>
</evidence>
<evidence type="ECO:0000256" key="3">
    <source>
        <dbReference type="ARBA" id="ARBA00022840"/>
    </source>
</evidence>
<dbReference type="RefSeq" id="WP_074790357.1">
    <property type="nucleotide sequence ID" value="NZ_FNZX01000007.1"/>
</dbReference>
<dbReference type="Pfam" id="PF13335">
    <property type="entry name" value="Mg_chelatase_C"/>
    <property type="match status" value="1"/>
</dbReference>
<accession>A0A1H7IA06</accession>
<dbReference type="SUPFAM" id="SSF54211">
    <property type="entry name" value="Ribosomal protein S5 domain 2-like"/>
    <property type="match status" value="1"/>
</dbReference>
<comment type="similarity">
    <text evidence="1">Belongs to the Mg-chelatase subunits D/I family. ComM subfamily.</text>
</comment>
<keyword evidence="6" id="KW-1185">Reference proteome</keyword>
<dbReference type="InterPro" id="IPR004482">
    <property type="entry name" value="Mg_chelat-rel"/>
</dbReference>
<dbReference type="PANTHER" id="PTHR32039:SF7">
    <property type="entry name" value="COMPETENCE PROTEIN COMM"/>
    <property type="match status" value="1"/>
</dbReference>
<reference evidence="6" key="1">
    <citation type="submission" date="2016-10" db="EMBL/GenBank/DDBJ databases">
        <authorList>
            <person name="Varghese N."/>
            <person name="Submissions S."/>
        </authorList>
    </citation>
    <scope>NUCLEOTIDE SEQUENCE [LARGE SCALE GENOMIC DNA]</scope>
    <source>
        <strain evidence="6">ACV-9</strain>
    </source>
</reference>
<dbReference type="NCBIfam" id="TIGR00368">
    <property type="entry name" value="YifB family Mg chelatase-like AAA ATPase"/>
    <property type="match status" value="1"/>
</dbReference>
<dbReference type="Proteomes" id="UP000182321">
    <property type="component" value="Unassembled WGS sequence"/>
</dbReference>
<dbReference type="PRINTS" id="PR01657">
    <property type="entry name" value="MCMFAMILY"/>
</dbReference>
<dbReference type="PANTHER" id="PTHR32039">
    <property type="entry name" value="MAGNESIUM-CHELATASE SUBUNIT CHLI"/>
    <property type="match status" value="1"/>
</dbReference>
<evidence type="ECO:0000259" key="4">
    <source>
        <dbReference type="SMART" id="SM00382"/>
    </source>
</evidence>
<name>A0A1H7IA06_9FIRM</name>
<dbReference type="GO" id="GO:0003677">
    <property type="term" value="F:DNA binding"/>
    <property type="evidence" value="ECO:0007669"/>
    <property type="project" value="InterPro"/>
</dbReference>
<dbReference type="SUPFAM" id="SSF52540">
    <property type="entry name" value="P-loop containing nucleoside triphosphate hydrolases"/>
    <property type="match status" value="1"/>
</dbReference>